<dbReference type="GO" id="GO:0005886">
    <property type="term" value="C:plasma membrane"/>
    <property type="evidence" value="ECO:0007669"/>
    <property type="project" value="UniProtKB-SubCell"/>
</dbReference>
<accession>A0A4P8XIK9</accession>
<dbReference type="OrthoDB" id="9776552at2"/>
<dbReference type="PANTHER" id="PTHR34220">
    <property type="entry name" value="SENSOR HISTIDINE KINASE YPDA"/>
    <property type="match status" value="1"/>
</dbReference>
<evidence type="ECO:0000256" key="2">
    <source>
        <dbReference type="ARBA" id="ARBA00022475"/>
    </source>
</evidence>
<evidence type="ECO:0000259" key="8">
    <source>
        <dbReference type="PROSITE" id="PS50885"/>
    </source>
</evidence>
<keyword evidence="3" id="KW-0597">Phosphoprotein</keyword>
<dbReference type="Gene3D" id="3.30.565.10">
    <property type="entry name" value="Histidine kinase-like ATPase, C-terminal domain"/>
    <property type="match status" value="1"/>
</dbReference>
<feature type="transmembrane region" description="Helical" evidence="7">
    <location>
        <begin position="21"/>
        <end position="41"/>
    </location>
</feature>
<protein>
    <recommendedName>
        <fullName evidence="8">HAMP domain-containing protein</fullName>
    </recommendedName>
</protein>
<reference evidence="9 10" key="1">
    <citation type="submission" date="2019-05" db="EMBL/GenBank/DDBJ databases">
        <authorList>
            <person name="Chen C."/>
        </authorList>
    </citation>
    <scope>NUCLEOTIDE SEQUENCE [LARGE SCALE GENOMIC DNA]</scope>
    <source>
        <strain evidence="9 10">HB172198</strain>
    </source>
</reference>
<feature type="transmembrane region" description="Helical" evidence="7">
    <location>
        <begin position="302"/>
        <end position="326"/>
    </location>
</feature>
<dbReference type="GO" id="GO:0000155">
    <property type="term" value="F:phosphorelay sensor kinase activity"/>
    <property type="evidence" value="ECO:0007669"/>
    <property type="project" value="InterPro"/>
</dbReference>
<dbReference type="AlphaFoldDB" id="A0A4P8XIK9"/>
<dbReference type="Proteomes" id="UP000300879">
    <property type="component" value="Chromosome"/>
</dbReference>
<dbReference type="Pfam" id="PF02518">
    <property type="entry name" value="HATPase_c"/>
    <property type="match status" value="1"/>
</dbReference>
<dbReference type="SMART" id="SM00387">
    <property type="entry name" value="HATPase_c"/>
    <property type="match status" value="1"/>
</dbReference>
<evidence type="ECO:0000256" key="6">
    <source>
        <dbReference type="ARBA" id="ARBA00023136"/>
    </source>
</evidence>
<evidence type="ECO:0000256" key="5">
    <source>
        <dbReference type="ARBA" id="ARBA00022777"/>
    </source>
</evidence>
<comment type="subcellular location">
    <subcellularLocation>
        <location evidence="1">Cell membrane</location>
        <topology evidence="1">Multi-pass membrane protein</topology>
    </subcellularLocation>
</comment>
<dbReference type="InterPro" id="IPR050640">
    <property type="entry name" value="Bact_2-comp_sensor_kinase"/>
</dbReference>
<dbReference type="PANTHER" id="PTHR34220:SF7">
    <property type="entry name" value="SENSOR HISTIDINE KINASE YPDA"/>
    <property type="match status" value="1"/>
</dbReference>
<dbReference type="EMBL" id="CP040396">
    <property type="protein sequence ID" value="QCT02043.1"/>
    <property type="molecule type" value="Genomic_DNA"/>
</dbReference>
<dbReference type="InterPro" id="IPR003660">
    <property type="entry name" value="HAMP_dom"/>
</dbReference>
<evidence type="ECO:0000256" key="3">
    <source>
        <dbReference type="ARBA" id="ARBA00022553"/>
    </source>
</evidence>
<dbReference type="Gene3D" id="6.10.340.10">
    <property type="match status" value="1"/>
</dbReference>
<dbReference type="Pfam" id="PF06580">
    <property type="entry name" value="His_kinase"/>
    <property type="match status" value="1"/>
</dbReference>
<evidence type="ECO:0000256" key="4">
    <source>
        <dbReference type="ARBA" id="ARBA00022679"/>
    </source>
</evidence>
<dbReference type="KEGG" id="palo:E6C60_1327"/>
<dbReference type="InterPro" id="IPR036890">
    <property type="entry name" value="HATPase_C_sf"/>
</dbReference>
<dbReference type="PROSITE" id="PS50885">
    <property type="entry name" value="HAMP"/>
    <property type="match status" value="1"/>
</dbReference>
<name>A0A4P8XIK9_9BACL</name>
<keyword evidence="7" id="KW-0812">Transmembrane</keyword>
<dbReference type="InterPro" id="IPR010559">
    <property type="entry name" value="Sig_transdc_His_kin_internal"/>
</dbReference>
<keyword evidence="10" id="KW-1185">Reference proteome</keyword>
<keyword evidence="4" id="KW-0808">Transferase</keyword>
<keyword evidence="7" id="KW-1133">Transmembrane helix</keyword>
<keyword evidence="5" id="KW-0418">Kinase</keyword>
<dbReference type="InterPro" id="IPR003594">
    <property type="entry name" value="HATPase_dom"/>
</dbReference>
<evidence type="ECO:0000256" key="7">
    <source>
        <dbReference type="SAM" id="Phobius"/>
    </source>
</evidence>
<evidence type="ECO:0000313" key="9">
    <source>
        <dbReference type="EMBL" id="QCT02043.1"/>
    </source>
</evidence>
<gene>
    <name evidence="9" type="ORF">E6C60_1327</name>
</gene>
<proteinExistence type="predicted"/>
<evidence type="ECO:0000313" key="10">
    <source>
        <dbReference type="Proteomes" id="UP000300879"/>
    </source>
</evidence>
<sequence>MMYVLQWIRSITNNLKLRTKLVISFTLFLVLPLGIYTVISYNQAAEILRNQTIVNADQAFDEAVNGVHHITEYMDQTLNSVSLNKGINTILSKNEYSTLYQQIADYFYIENTLQEYESNRFSLRLELYMKDAFEQTSDNVNTFTYYSARQENWYQIMEREGLNTYWFNEQNVKNGVKYLSVSRKIWDLNNLNRQVGIIKIKIEEEMVLSILENSIIHQDSQVFLEHSPGHILLRAGILTPDIDKAASFLGKIEPEQSWEPYTYDNQQMLVNQASIRGTPWNLTTIVPMNSVLKNITALNQQMLWSMLIIAVIGYVMALYTANLTTLRITKLIQRMKGLPEGRFLSIQGYHGRDEVGELIDNYNYMIEQIQRLMKDKFEAGKALKHAELRTLQAQINPHFLYNTLDVINIMAAEHGVSEISHTVKQLTTYYKLGLNKGRDMVSLKDELKHVEAYIEIQNIRFEHSFNLSIDVPESLLSCMLPKLTLQPIIENAVIHGILESSIPEGQITIKVYAEGDTYFIQVTDTGPGFKPASLNTSFQQDQEHLNGFGMVNVHERICLTYGDTYGLEVDASYADGARVTLKLPIYKDEDSISSNQFSSKT</sequence>
<feature type="domain" description="HAMP" evidence="8">
    <location>
        <begin position="351"/>
        <end position="374"/>
    </location>
</feature>
<keyword evidence="6 7" id="KW-0472">Membrane</keyword>
<evidence type="ECO:0000256" key="1">
    <source>
        <dbReference type="ARBA" id="ARBA00004651"/>
    </source>
</evidence>
<dbReference type="SUPFAM" id="SSF55874">
    <property type="entry name" value="ATPase domain of HSP90 chaperone/DNA topoisomerase II/histidine kinase"/>
    <property type="match status" value="1"/>
</dbReference>
<organism evidence="9 10">
    <name type="scientific">Paenibacillus algicola</name>
    <dbReference type="NCBI Taxonomy" id="2565926"/>
    <lineage>
        <taxon>Bacteria</taxon>
        <taxon>Bacillati</taxon>
        <taxon>Bacillota</taxon>
        <taxon>Bacilli</taxon>
        <taxon>Bacillales</taxon>
        <taxon>Paenibacillaceae</taxon>
        <taxon>Paenibacillus</taxon>
    </lineage>
</organism>
<keyword evidence="2" id="KW-1003">Cell membrane</keyword>